<keyword evidence="12" id="KW-0391">Immunity</keyword>
<dbReference type="GO" id="GO:0046872">
    <property type="term" value="F:metal ion binding"/>
    <property type="evidence" value="ECO:0007669"/>
    <property type="project" value="UniProtKB-KW"/>
</dbReference>
<evidence type="ECO:0000313" key="20">
    <source>
        <dbReference type="EMBL" id="KAI1715682.1"/>
    </source>
</evidence>
<name>A0AAD4N715_9BILA</name>
<dbReference type="GO" id="GO:0003724">
    <property type="term" value="F:RNA helicase activity"/>
    <property type="evidence" value="ECO:0007669"/>
    <property type="project" value="UniProtKB-EC"/>
</dbReference>
<keyword evidence="11" id="KW-0067">ATP-binding</keyword>
<comment type="catalytic activity">
    <reaction evidence="15">
        <text>ATP + H2O = ADP + phosphate + H(+)</text>
        <dbReference type="Rhea" id="RHEA:13065"/>
        <dbReference type="ChEBI" id="CHEBI:15377"/>
        <dbReference type="ChEBI" id="CHEBI:15378"/>
        <dbReference type="ChEBI" id="CHEBI:30616"/>
        <dbReference type="ChEBI" id="CHEBI:43474"/>
        <dbReference type="ChEBI" id="CHEBI:456216"/>
        <dbReference type="EC" id="3.6.4.13"/>
    </reaction>
    <physiologicalReaction direction="left-to-right" evidence="15">
        <dbReference type="Rhea" id="RHEA:13066"/>
    </physiologicalReaction>
</comment>
<feature type="domain" description="RLR CTR" evidence="19">
    <location>
        <begin position="799"/>
        <end position="931"/>
    </location>
</feature>
<dbReference type="GO" id="GO:0003723">
    <property type="term" value="F:RNA binding"/>
    <property type="evidence" value="ECO:0007669"/>
    <property type="project" value="UniProtKB-KW"/>
</dbReference>
<dbReference type="Gene3D" id="3.40.50.300">
    <property type="entry name" value="P-loop containing nucleotide triphosphate hydrolases"/>
    <property type="match status" value="2"/>
</dbReference>
<keyword evidence="21" id="KW-1185">Reference proteome</keyword>
<keyword evidence="13" id="KW-0694">RNA-binding</keyword>
<evidence type="ECO:0000256" key="3">
    <source>
        <dbReference type="ARBA" id="ARBA00012552"/>
    </source>
</evidence>
<dbReference type="PROSITE" id="PS51192">
    <property type="entry name" value="HELICASE_ATP_BIND_1"/>
    <property type="match status" value="1"/>
</dbReference>
<feature type="domain" description="Helicase C-terminal" evidence="18">
    <location>
        <begin position="601"/>
        <end position="790"/>
    </location>
</feature>
<evidence type="ECO:0000256" key="15">
    <source>
        <dbReference type="ARBA" id="ARBA00049390"/>
    </source>
</evidence>
<organism evidence="20 21">
    <name type="scientific">Ditylenchus destructor</name>
    <dbReference type="NCBI Taxonomy" id="166010"/>
    <lineage>
        <taxon>Eukaryota</taxon>
        <taxon>Metazoa</taxon>
        <taxon>Ecdysozoa</taxon>
        <taxon>Nematoda</taxon>
        <taxon>Chromadorea</taxon>
        <taxon>Rhabditida</taxon>
        <taxon>Tylenchina</taxon>
        <taxon>Tylenchomorpha</taxon>
        <taxon>Sphaerularioidea</taxon>
        <taxon>Anguinidae</taxon>
        <taxon>Anguininae</taxon>
        <taxon>Ditylenchus</taxon>
    </lineage>
</organism>
<keyword evidence="5" id="KW-0399">Innate immunity</keyword>
<dbReference type="InterPro" id="IPR041204">
    <property type="entry name" value="RIG-I-like_C"/>
</dbReference>
<dbReference type="Pfam" id="PF18119">
    <property type="entry name" value="RIG-I_C"/>
    <property type="match status" value="1"/>
</dbReference>
<evidence type="ECO:0000256" key="1">
    <source>
        <dbReference type="ARBA" id="ARBA00004496"/>
    </source>
</evidence>
<feature type="coiled-coil region" evidence="16">
    <location>
        <begin position="580"/>
        <end position="608"/>
    </location>
</feature>
<dbReference type="PROSITE" id="PS51789">
    <property type="entry name" value="RLR_CTR"/>
    <property type="match status" value="1"/>
</dbReference>
<keyword evidence="16" id="KW-0175">Coiled coil</keyword>
<dbReference type="PANTHER" id="PTHR14074:SF16">
    <property type="entry name" value="ANTIVIRAL INNATE IMMUNE RESPONSE RECEPTOR RIG-I"/>
    <property type="match status" value="1"/>
</dbReference>
<keyword evidence="14" id="KW-0051">Antiviral defense</keyword>
<evidence type="ECO:0000256" key="13">
    <source>
        <dbReference type="ARBA" id="ARBA00022884"/>
    </source>
</evidence>
<comment type="subcellular location">
    <subcellularLocation>
        <location evidence="1">Cytoplasm</location>
    </subcellularLocation>
</comment>
<evidence type="ECO:0000256" key="14">
    <source>
        <dbReference type="ARBA" id="ARBA00023118"/>
    </source>
</evidence>
<gene>
    <name evidence="20" type="ORF">DdX_08006</name>
</gene>
<evidence type="ECO:0000259" key="18">
    <source>
        <dbReference type="PROSITE" id="PS51194"/>
    </source>
</evidence>
<keyword evidence="7" id="KW-0547">Nucleotide-binding</keyword>
<evidence type="ECO:0000256" key="7">
    <source>
        <dbReference type="ARBA" id="ARBA00022741"/>
    </source>
</evidence>
<dbReference type="GO" id="GO:0005737">
    <property type="term" value="C:cytoplasm"/>
    <property type="evidence" value="ECO:0007669"/>
    <property type="project" value="UniProtKB-SubCell"/>
</dbReference>
<proteinExistence type="inferred from homology"/>
<dbReference type="SMART" id="SM00490">
    <property type="entry name" value="HELICc"/>
    <property type="match status" value="1"/>
</dbReference>
<keyword evidence="4" id="KW-0963">Cytoplasm</keyword>
<dbReference type="AlphaFoldDB" id="A0AAD4N715"/>
<dbReference type="Gene3D" id="2.170.150.30">
    <property type="entry name" value="RIG-I-like receptor, C-terminal regulatory domain"/>
    <property type="match status" value="1"/>
</dbReference>
<evidence type="ECO:0000256" key="4">
    <source>
        <dbReference type="ARBA" id="ARBA00022490"/>
    </source>
</evidence>
<accession>A0AAD4N715</accession>
<evidence type="ECO:0000256" key="5">
    <source>
        <dbReference type="ARBA" id="ARBA00022588"/>
    </source>
</evidence>
<evidence type="ECO:0000259" key="17">
    <source>
        <dbReference type="PROSITE" id="PS51192"/>
    </source>
</evidence>
<dbReference type="GO" id="GO:0051607">
    <property type="term" value="P:defense response to virus"/>
    <property type="evidence" value="ECO:0007669"/>
    <property type="project" value="UniProtKB-KW"/>
</dbReference>
<dbReference type="InterPro" id="IPR021673">
    <property type="entry name" value="RLR_CTR"/>
</dbReference>
<dbReference type="Proteomes" id="UP001201812">
    <property type="component" value="Unassembled WGS sequence"/>
</dbReference>
<dbReference type="SUPFAM" id="SSF52540">
    <property type="entry name" value="P-loop containing nucleoside triphosphate hydrolases"/>
    <property type="match status" value="2"/>
</dbReference>
<evidence type="ECO:0000256" key="6">
    <source>
        <dbReference type="ARBA" id="ARBA00022723"/>
    </source>
</evidence>
<dbReference type="Gene3D" id="1.20.1320.30">
    <property type="match status" value="1"/>
</dbReference>
<sequence length="981" mass="114285">MVFLDEDSEEIPAAHVRLFRREAIDQMTSDDFKYLLRFTNKIQREKLPQLWTEDKERAKSYIFKITSFAPEPEAIEKLKQIILRDKNRLVNIQLNLMHLKSRSYYMRLFAEDKDDKMDRISVALEPKPIIDFLRNKNVHDYEPMIERVQYYLNQRQVADAACQMLRSLPYCSDADGSDRKLGEWYYDFLDACLTHGYTRFFPRFIDPEYAEDLRNFRASIEVESRRHIIIDDDLIELVAHANNGRNTIICAPTGCGKTLVATDIILKHLRAMRREKRIGRAVLFVPTVPLVEQQTIELLRYMAGEFWVDGFSGAENISDRAGNFLVSDVCVVTPQIVINMMNSILRHEKIYFSDMTLMIFDECHNCTEQHPYKILMDMLEESGLKNKPQIVGLTASLGVGQTSWDMLACRDHMLKMCSSLLADSISTVRHQLENLKSHVMPPVDKIERAKRPKDDEFPSLIKETMIKIQERMKPLLDKLLENQLIPLKKEDIHFPDLRFGAKYQQVVGSLRRSLQRLSDHEMRLFLVRSADHLAHYFHSLSIGDLLPNKFALDYLESKMSMYAPSTENANDVNNILMEYYESIANRLRKLAREEVAEEKELLQKLYNIILTQYTEKPESRTLIFVATRACARSLSEHLSIYLKECRKLKMFYGRQSQVGYMTSTNQSAGAGGQSGEQQRMMRDRFKRGEIKILVVTSVADEGINIMECNLIVKYNSVGSERTLIQRRGRARDKDSKAILLALDTNVEQQEFDNMKKEALMLACINDLQSIQDEALQKMIADKTRSLKELVEEKRQRVAERRDMLSTRKYQLNCRACNSKICDSMDVRSVSNSFYVCVDAMVWTRSRNEIIKRPSKDGLTTKCARWICIRCGEEWGNVVKFSNVFLPSLAVKAFVMERTDTKENMANNTVKKGGWNQIQTEYFNIDPIRAKNIRDMLYAFTRLPQEEQDKLEQQEIVATELFKEKWREQPEKKMKQQILLEE</sequence>
<dbReference type="EMBL" id="JAKKPZ010000011">
    <property type="protein sequence ID" value="KAI1715682.1"/>
    <property type="molecule type" value="Genomic_DNA"/>
</dbReference>
<evidence type="ECO:0000256" key="11">
    <source>
        <dbReference type="ARBA" id="ARBA00022840"/>
    </source>
</evidence>
<evidence type="ECO:0000256" key="16">
    <source>
        <dbReference type="SAM" id="Coils"/>
    </source>
</evidence>
<keyword evidence="6" id="KW-0479">Metal-binding</keyword>
<dbReference type="InterPro" id="IPR011545">
    <property type="entry name" value="DEAD/DEAH_box_helicase_dom"/>
</dbReference>
<evidence type="ECO:0000256" key="9">
    <source>
        <dbReference type="ARBA" id="ARBA00022806"/>
    </source>
</evidence>
<dbReference type="GO" id="GO:0016787">
    <property type="term" value="F:hydrolase activity"/>
    <property type="evidence" value="ECO:0007669"/>
    <property type="project" value="UniProtKB-KW"/>
</dbReference>
<reference evidence="20" key="1">
    <citation type="submission" date="2022-01" db="EMBL/GenBank/DDBJ databases">
        <title>Genome Sequence Resource for Two Populations of Ditylenchus destructor, the Migratory Endoparasitic Phytonematode.</title>
        <authorList>
            <person name="Zhang H."/>
            <person name="Lin R."/>
            <person name="Xie B."/>
        </authorList>
    </citation>
    <scope>NUCLEOTIDE SEQUENCE</scope>
    <source>
        <strain evidence="20">BazhouSP</strain>
    </source>
</reference>
<keyword evidence="8" id="KW-0378">Hydrolase</keyword>
<dbReference type="Pfam" id="PF00271">
    <property type="entry name" value="Helicase_C"/>
    <property type="match status" value="1"/>
</dbReference>
<dbReference type="Pfam" id="PF00270">
    <property type="entry name" value="DEAD"/>
    <property type="match status" value="1"/>
</dbReference>
<dbReference type="PROSITE" id="PS51194">
    <property type="entry name" value="HELICASE_CTER"/>
    <property type="match status" value="1"/>
</dbReference>
<evidence type="ECO:0000256" key="2">
    <source>
        <dbReference type="ARBA" id="ARBA00006866"/>
    </source>
</evidence>
<evidence type="ECO:0000256" key="12">
    <source>
        <dbReference type="ARBA" id="ARBA00022859"/>
    </source>
</evidence>
<dbReference type="EC" id="3.6.4.13" evidence="3"/>
<dbReference type="InterPro" id="IPR001650">
    <property type="entry name" value="Helicase_C-like"/>
</dbReference>
<dbReference type="SMART" id="SM00487">
    <property type="entry name" value="DEXDc"/>
    <property type="match status" value="1"/>
</dbReference>
<keyword evidence="9 20" id="KW-0347">Helicase</keyword>
<feature type="domain" description="Helicase ATP-binding" evidence="17">
    <location>
        <begin position="238"/>
        <end position="415"/>
    </location>
</feature>
<dbReference type="InterPro" id="IPR038557">
    <property type="entry name" value="RLR_C_sf"/>
</dbReference>
<dbReference type="GO" id="GO:0045087">
    <property type="term" value="P:innate immune response"/>
    <property type="evidence" value="ECO:0007669"/>
    <property type="project" value="UniProtKB-KW"/>
</dbReference>
<evidence type="ECO:0000256" key="10">
    <source>
        <dbReference type="ARBA" id="ARBA00022833"/>
    </source>
</evidence>
<dbReference type="InterPro" id="IPR051363">
    <property type="entry name" value="RLR_Helicase"/>
</dbReference>
<dbReference type="InterPro" id="IPR014001">
    <property type="entry name" value="Helicase_ATP-bd"/>
</dbReference>
<keyword evidence="10" id="KW-0862">Zinc</keyword>
<comment type="similarity">
    <text evidence="2">Belongs to the helicase family. RLR subfamily.</text>
</comment>
<comment type="caution">
    <text evidence="20">The sequence shown here is derived from an EMBL/GenBank/DDBJ whole genome shotgun (WGS) entry which is preliminary data.</text>
</comment>
<evidence type="ECO:0000256" key="8">
    <source>
        <dbReference type="ARBA" id="ARBA00022801"/>
    </source>
</evidence>
<dbReference type="InterPro" id="IPR027417">
    <property type="entry name" value="P-loop_NTPase"/>
</dbReference>
<protein>
    <recommendedName>
        <fullName evidence="3">RNA helicase</fullName>
        <ecNumber evidence="3">3.6.4.13</ecNumber>
    </recommendedName>
</protein>
<dbReference type="PANTHER" id="PTHR14074">
    <property type="entry name" value="HELICASE WITH DEATH DOMAIN-RELATED"/>
    <property type="match status" value="1"/>
</dbReference>
<dbReference type="Pfam" id="PF11648">
    <property type="entry name" value="RIG-I_C-RD"/>
    <property type="match status" value="1"/>
</dbReference>
<evidence type="ECO:0000313" key="21">
    <source>
        <dbReference type="Proteomes" id="UP001201812"/>
    </source>
</evidence>
<evidence type="ECO:0000259" key="19">
    <source>
        <dbReference type="PROSITE" id="PS51789"/>
    </source>
</evidence>
<dbReference type="GO" id="GO:0005524">
    <property type="term" value="F:ATP binding"/>
    <property type="evidence" value="ECO:0007669"/>
    <property type="project" value="UniProtKB-KW"/>
</dbReference>